<sequence length="353" mass="37889">MRIVVTGATGNVGTALVRLLRQEHAEVTGLARRVPPPEGPYAGVRWVAHDLTGEVPLEPVFAGADAVVHLAWAVNPSTGDPPMTATNLTGTRRVLDAAARAGVRHVVCASSVAAYSPAPRWTRVAEDWPCDGISVSAYSRGKAELERMLDVFERERPGVVVTRVRPCAILQRAAGGQFGRWLLSPLLPAGVLSVRGFPMPLWSELRLQVVHSDDVADGIRRALAAGLPGGLNLATDPVLTAEDVAELLGAVRVPVPRPVLTRAAWALWRAGVQPTHPGWLELADQAALGDTGRARRELGWRPTRDAASVFTEFADGLRTQAATSAEALAPRPSRWWERLGTVPWGRPSHQSQA</sequence>
<evidence type="ECO:0000313" key="2">
    <source>
        <dbReference type="EMBL" id="SFI74807.1"/>
    </source>
</evidence>
<dbReference type="InterPro" id="IPR051783">
    <property type="entry name" value="NAD(P)-dependent_oxidoreduct"/>
</dbReference>
<dbReference type="AlphaFoldDB" id="A0A1I3KQU8"/>
<dbReference type="Pfam" id="PF01370">
    <property type="entry name" value="Epimerase"/>
    <property type="match status" value="1"/>
</dbReference>
<dbReference type="Gene3D" id="3.40.50.720">
    <property type="entry name" value="NAD(P)-binding Rossmann-like Domain"/>
    <property type="match status" value="1"/>
</dbReference>
<dbReference type="Proteomes" id="UP000199025">
    <property type="component" value="Unassembled WGS sequence"/>
</dbReference>
<evidence type="ECO:0000313" key="3">
    <source>
        <dbReference type="Proteomes" id="UP000199025"/>
    </source>
</evidence>
<dbReference type="InterPro" id="IPR001509">
    <property type="entry name" value="Epimerase_deHydtase"/>
</dbReference>
<feature type="domain" description="NAD-dependent epimerase/dehydratase" evidence="1">
    <location>
        <begin position="3"/>
        <end position="225"/>
    </location>
</feature>
<dbReference type="RefSeq" id="WP_091504120.1">
    <property type="nucleotide sequence ID" value="NZ_CBDRCA010000007.1"/>
</dbReference>
<dbReference type="GO" id="GO:0004029">
    <property type="term" value="F:aldehyde dehydrogenase (NAD+) activity"/>
    <property type="evidence" value="ECO:0007669"/>
    <property type="project" value="TreeGrafter"/>
</dbReference>
<organism evidence="2 3">
    <name type="scientific">Amycolatopsis sacchari</name>
    <dbReference type="NCBI Taxonomy" id="115433"/>
    <lineage>
        <taxon>Bacteria</taxon>
        <taxon>Bacillati</taxon>
        <taxon>Actinomycetota</taxon>
        <taxon>Actinomycetes</taxon>
        <taxon>Pseudonocardiales</taxon>
        <taxon>Pseudonocardiaceae</taxon>
        <taxon>Amycolatopsis</taxon>
    </lineage>
</organism>
<protein>
    <submittedName>
        <fullName evidence="2">Nucleoside-diphosphate-sugar epimerase</fullName>
    </submittedName>
</protein>
<dbReference type="PANTHER" id="PTHR48079">
    <property type="entry name" value="PROTEIN YEEZ"/>
    <property type="match status" value="1"/>
</dbReference>
<keyword evidence="3" id="KW-1185">Reference proteome</keyword>
<dbReference type="SUPFAM" id="SSF51735">
    <property type="entry name" value="NAD(P)-binding Rossmann-fold domains"/>
    <property type="match status" value="1"/>
</dbReference>
<evidence type="ECO:0000259" key="1">
    <source>
        <dbReference type="Pfam" id="PF01370"/>
    </source>
</evidence>
<dbReference type="PANTHER" id="PTHR48079:SF6">
    <property type="entry name" value="NAD(P)-BINDING DOMAIN-CONTAINING PROTEIN-RELATED"/>
    <property type="match status" value="1"/>
</dbReference>
<accession>A0A1I3KQU8</accession>
<dbReference type="GO" id="GO:0005737">
    <property type="term" value="C:cytoplasm"/>
    <property type="evidence" value="ECO:0007669"/>
    <property type="project" value="TreeGrafter"/>
</dbReference>
<dbReference type="EMBL" id="FORP01000001">
    <property type="protein sequence ID" value="SFI74807.1"/>
    <property type="molecule type" value="Genomic_DNA"/>
</dbReference>
<gene>
    <name evidence="2" type="ORF">SAMN05421835_101656</name>
</gene>
<reference evidence="2 3" key="1">
    <citation type="submission" date="2016-10" db="EMBL/GenBank/DDBJ databases">
        <authorList>
            <person name="de Groot N.N."/>
        </authorList>
    </citation>
    <scope>NUCLEOTIDE SEQUENCE [LARGE SCALE GENOMIC DNA]</scope>
    <source>
        <strain evidence="2 3">DSM 44468</strain>
    </source>
</reference>
<dbReference type="STRING" id="115433.SAMN05421835_101656"/>
<proteinExistence type="predicted"/>
<dbReference type="OrthoDB" id="3338687at2"/>
<dbReference type="InterPro" id="IPR036291">
    <property type="entry name" value="NAD(P)-bd_dom_sf"/>
</dbReference>
<name>A0A1I3KQU8_9PSEU</name>